<dbReference type="OrthoDB" id="9781342at2"/>
<protein>
    <submittedName>
        <fullName evidence="1">Putative gamma-glutamyltransferase</fullName>
    </submittedName>
</protein>
<dbReference type="RefSeq" id="WP_006440302.1">
    <property type="nucleotide sequence ID" value="NZ_DS995356.1"/>
</dbReference>
<name>B6FZS7_PEPHT</name>
<accession>B6FZS7</accession>
<dbReference type="InterPro" id="IPR052896">
    <property type="entry name" value="GGT-like_enzyme"/>
</dbReference>
<reference evidence="1 2" key="2">
    <citation type="submission" date="2008-10" db="EMBL/GenBank/DDBJ databases">
        <title>Draft genome sequence of Clostridium hiranonis (DSM 13275).</title>
        <authorList>
            <person name="Sudarsanam P."/>
            <person name="Ley R."/>
            <person name="Guruge J."/>
            <person name="Turnbaugh P.J."/>
            <person name="Mahowald M."/>
            <person name="Liep D."/>
            <person name="Gordon J."/>
        </authorList>
    </citation>
    <scope>NUCLEOTIDE SEQUENCE [LARGE SCALE GENOMIC DNA]</scope>
    <source>
        <strain evidence="1 2">DSM 13275</strain>
    </source>
</reference>
<dbReference type="InterPro" id="IPR029055">
    <property type="entry name" value="Ntn_hydrolases_N"/>
</dbReference>
<proteinExistence type="predicted"/>
<dbReference type="HOGENOM" id="CLU_014813_3_2_9"/>
<dbReference type="Gene3D" id="1.10.246.130">
    <property type="match status" value="1"/>
</dbReference>
<keyword evidence="2" id="KW-1185">Reference proteome</keyword>
<dbReference type="GO" id="GO:0016740">
    <property type="term" value="F:transferase activity"/>
    <property type="evidence" value="ECO:0007669"/>
    <property type="project" value="UniProtKB-KW"/>
</dbReference>
<dbReference type="Pfam" id="PF01019">
    <property type="entry name" value="G_glu_transpept"/>
    <property type="match status" value="1"/>
</dbReference>
<dbReference type="AlphaFoldDB" id="B6FZS7"/>
<evidence type="ECO:0000313" key="1">
    <source>
        <dbReference type="EMBL" id="EEA85021.1"/>
    </source>
</evidence>
<dbReference type="eggNOG" id="COG0405">
    <property type="taxonomic scope" value="Bacteria"/>
</dbReference>
<dbReference type="PANTHER" id="PTHR43881">
    <property type="entry name" value="GAMMA-GLUTAMYLTRANSPEPTIDASE (AFU_ORTHOLOGUE AFUA_4G13580)"/>
    <property type="match status" value="1"/>
</dbReference>
<dbReference type="SUPFAM" id="SSF56235">
    <property type="entry name" value="N-terminal nucleophile aminohydrolases (Ntn hydrolases)"/>
    <property type="match status" value="1"/>
</dbReference>
<dbReference type="EMBL" id="ABWP01000058">
    <property type="protein sequence ID" value="EEA85021.1"/>
    <property type="molecule type" value="Genomic_DNA"/>
</dbReference>
<sequence length="556" mass="61573">MNFNVLSNRYKSERNVMYAKSGAVATSNPQAAQAGLDILRKGGNAVDAAVATAAALAVTEPTSNGIGGDAYSLVWIESEKKLYGLNSSGFAPELMTKEAYKGLKKMPRHGFGAVTVPGIPAAWAELNRKFGKLSLYECLKPAIDYAREGYIVYPNVAKLWEESFEDYSNDLKELEKLPKDRVKKDVQAELVDKELLKEWFDTFTIDGKAPQAGDVFKCEAQAKTLEEIANTGAESFYRGRIAELIDEHSRKFGGMIRKSDLEKYHPQWVEPISTNYKGYDICEIPPNGHGITVLIALNILKELELDEEKETVDNIHKMIECMKLAFADSKKYVTDPKKMTVSVGAMLNQEYAKKRSELIEEKAVFPEAGEPFCGGTVYMCTADKDGNMVSHIQSNYMNFGSGVVIPGIGIALHNRGNNFSLDENHDNIVEPFKKPYHTIIPGFIKQNGEAVGAFGVMGAFMQPQGQFQAVTNLIDFAMNPQEALDAPRWQWIDGMKIEVENDMKTGIAEGLKEKGHDVKVVSDKINMGRGQIILKNEKGGYVCGTEKRCDGHVAVY</sequence>
<keyword evidence="1" id="KW-0808">Transferase</keyword>
<comment type="caution">
    <text evidence="1">The sequence shown here is derived from an EMBL/GenBank/DDBJ whole genome shotgun (WGS) entry which is preliminary data.</text>
</comment>
<dbReference type="PRINTS" id="PR01210">
    <property type="entry name" value="GGTRANSPTASE"/>
</dbReference>
<organism evidence="1 2">
    <name type="scientific">Peptacetobacter hiranonis (strain DSM 13275 / JCM 10541 / KCTC 15199 / TO-931)</name>
    <name type="common">Clostridium hiranonis</name>
    <dbReference type="NCBI Taxonomy" id="500633"/>
    <lineage>
        <taxon>Bacteria</taxon>
        <taxon>Bacillati</taxon>
        <taxon>Bacillota</taxon>
        <taxon>Clostridia</taxon>
        <taxon>Peptostreptococcales</taxon>
        <taxon>Peptostreptococcaceae</taxon>
        <taxon>Peptacetobacter</taxon>
    </lineage>
</organism>
<dbReference type="PANTHER" id="PTHR43881:SF1">
    <property type="entry name" value="GAMMA-GLUTAMYLTRANSPEPTIDASE (AFU_ORTHOLOGUE AFUA_4G13580)"/>
    <property type="match status" value="1"/>
</dbReference>
<dbReference type="InterPro" id="IPR043138">
    <property type="entry name" value="GGT_lsub"/>
</dbReference>
<reference evidence="1 2" key="1">
    <citation type="submission" date="2008-09" db="EMBL/GenBank/DDBJ databases">
        <authorList>
            <person name="Fulton L."/>
            <person name="Clifton S."/>
            <person name="Fulton B."/>
            <person name="Xu J."/>
            <person name="Minx P."/>
            <person name="Pepin K.H."/>
            <person name="Johnson M."/>
            <person name="Thiruvilangam P."/>
            <person name="Bhonagiri V."/>
            <person name="Nash W.E."/>
            <person name="Mardis E.R."/>
            <person name="Wilson R.K."/>
        </authorList>
    </citation>
    <scope>NUCLEOTIDE SEQUENCE [LARGE SCALE GENOMIC DNA]</scope>
    <source>
        <strain evidence="1 2">DSM 13275</strain>
    </source>
</reference>
<dbReference type="STRING" id="500633.CLOHIR_01381"/>
<dbReference type="MEROPS" id="T03.025"/>
<dbReference type="Gene3D" id="3.60.20.40">
    <property type="match status" value="1"/>
</dbReference>
<gene>
    <name evidence="1" type="ORF">CLOHIR_01381</name>
</gene>
<dbReference type="Proteomes" id="UP000003178">
    <property type="component" value="Unassembled WGS sequence"/>
</dbReference>
<evidence type="ECO:0000313" key="2">
    <source>
        <dbReference type="Proteomes" id="UP000003178"/>
    </source>
</evidence>
<dbReference type="InterPro" id="IPR043137">
    <property type="entry name" value="GGT_ssub_C"/>
</dbReference>